<protein>
    <submittedName>
        <fullName evidence="3">Uncharacterized protein</fullName>
    </submittedName>
</protein>
<organism evidence="3 4">
    <name type="scientific">Mesorhabditis spiculigera</name>
    <dbReference type="NCBI Taxonomy" id="96644"/>
    <lineage>
        <taxon>Eukaryota</taxon>
        <taxon>Metazoa</taxon>
        <taxon>Ecdysozoa</taxon>
        <taxon>Nematoda</taxon>
        <taxon>Chromadorea</taxon>
        <taxon>Rhabditida</taxon>
        <taxon>Rhabditina</taxon>
        <taxon>Rhabditomorpha</taxon>
        <taxon>Rhabditoidea</taxon>
        <taxon>Rhabditidae</taxon>
        <taxon>Mesorhabditinae</taxon>
        <taxon>Mesorhabditis</taxon>
    </lineage>
</organism>
<dbReference type="Proteomes" id="UP001177023">
    <property type="component" value="Unassembled WGS sequence"/>
</dbReference>
<comment type="caution">
    <text evidence="3">The sequence shown here is derived from an EMBL/GenBank/DDBJ whole genome shotgun (WGS) entry which is preliminary data.</text>
</comment>
<evidence type="ECO:0000313" key="4">
    <source>
        <dbReference type="Proteomes" id="UP001177023"/>
    </source>
</evidence>
<name>A0AA36CXH9_9BILA</name>
<evidence type="ECO:0000256" key="2">
    <source>
        <dbReference type="SAM" id="SignalP"/>
    </source>
</evidence>
<reference evidence="3" key="1">
    <citation type="submission" date="2023-06" db="EMBL/GenBank/DDBJ databases">
        <authorList>
            <person name="Delattre M."/>
        </authorList>
    </citation>
    <scope>NUCLEOTIDE SEQUENCE</scope>
    <source>
        <strain evidence="3">AF72</strain>
    </source>
</reference>
<feature type="non-terminal residue" evidence="3">
    <location>
        <position position="1"/>
    </location>
</feature>
<dbReference type="EMBL" id="CATQJA010002648">
    <property type="protein sequence ID" value="CAJ0577190.1"/>
    <property type="molecule type" value="Genomic_DNA"/>
</dbReference>
<feature type="chain" id="PRO_5041452478" evidence="2">
    <location>
        <begin position="20"/>
        <end position="80"/>
    </location>
</feature>
<evidence type="ECO:0000313" key="3">
    <source>
        <dbReference type="EMBL" id="CAJ0577190.1"/>
    </source>
</evidence>
<feature type="signal peptide" evidence="2">
    <location>
        <begin position="1"/>
        <end position="19"/>
    </location>
</feature>
<accession>A0AA36CXH9</accession>
<keyword evidence="4" id="KW-1185">Reference proteome</keyword>
<keyword evidence="2" id="KW-0732">Signal</keyword>
<feature type="region of interest" description="Disordered" evidence="1">
    <location>
        <begin position="60"/>
        <end position="80"/>
    </location>
</feature>
<dbReference type="AlphaFoldDB" id="A0AA36CXH9"/>
<sequence>MRLILLTLFVAVFVTSGQAFLFGWFATPATPKMRDPQDAPASDREQQIFFLRYPQNNSDIVPKMMQQGSPPPNANQRAAQ</sequence>
<proteinExistence type="predicted"/>
<evidence type="ECO:0000256" key="1">
    <source>
        <dbReference type="SAM" id="MobiDB-lite"/>
    </source>
</evidence>
<gene>
    <name evidence="3" type="ORF">MSPICULIGERA_LOCUS15468</name>
</gene>